<keyword evidence="5" id="KW-0564">Palmitate</keyword>
<dbReference type="Gene3D" id="3.40.190.10">
    <property type="entry name" value="Periplasmic binding protein-like II"/>
    <property type="match status" value="2"/>
</dbReference>
<evidence type="ECO:0000256" key="5">
    <source>
        <dbReference type="ARBA" id="ARBA00023139"/>
    </source>
</evidence>
<dbReference type="InterPro" id="IPR006311">
    <property type="entry name" value="TAT_signal"/>
</dbReference>
<dbReference type="EMBL" id="VZZJ01000017">
    <property type="protein sequence ID" value="KAB1071743.1"/>
    <property type="molecule type" value="Genomic_DNA"/>
</dbReference>
<evidence type="ECO:0000256" key="1">
    <source>
        <dbReference type="ARBA" id="ARBA00004635"/>
    </source>
</evidence>
<dbReference type="Pfam" id="PF03180">
    <property type="entry name" value="Lipoprotein_9"/>
    <property type="match status" value="1"/>
</dbReference>
<accession>A0A6N6MKI8</accession>
<dbReference type="CDD" id="cd13526">
    <property type="entry name" value="PBP2_lipoprotein_MetQ_like"/>
    <property type="match status" value="1"/>
</dbReference>
<dbReference type="SUPFAM" id="SSF53850">
    <property type="entry name" value="Periplasmic binding protein-like II"/>
    <property type="match status" value="1"/>
</dbReference>
<dbReference type="InterPro" id="IPR004872">
    <property type="entry name" value="Lipoprotein_NlpA"/>
</dbReference>
<gene>
    <name evidence="8" type="ORF">F6X51_18190</name>
</gene>
<dbReference type="Proteomes" id="UP000441523">
    <property type="component" value="Unassembled WGS sequence"/>
</dbReference>
<dbReference type="PROSITE" id="PS51318">
    <property type="entry name" value="TAT"/>
    <property type="match status" value="1"/>
</dbReference>
<comment type="similarity">
    <text evidence="2">Belongs to the NlpA lipoprotein family.</text>
</comment>
<evidence type="ECO:0000313" key="8">
    <source>
        <dbReference type="EMBL" id="KAB1071743.1"/>
    </source>
</evidence>
<keyword evidence="3 7" id="KW-0732">Signal</keyword>
<keyword evidence="9" id="KW-1185">Reference proteome</keyword>
<comment type="caution">
    <text evidence="8">The sequence shown here is derived from an EMBL/GenBank/DDBJ whole genome shotgun (WGS) entry which is preliminary data.</text>
</comment>
<feature type="chain" id="PRO_5027055457" evidence="7">
    <location>
        <begin position="29"/>
        <end position="267"/>
    </location>
</feature>
<dbReference type="PANTHER" id="PTHR30429:SF1">
    <property type="entry name" value="D-METHIONINE-BINDING LIPOPROTEIN METQ-RELATED"/>
    <property type="match status" value="1"/>
</dbReference>
<evidence type="ECO:0000313" key="9">
    <source>
        <dbReference type="Proteomes" id="UP000441523"/>
    </source>
</evidence>
<evidence type="ECO:0000256" key="6">
    <source>
        <dbReference type="ARBA" id="ARBA00023288"/>
    </source>
</evidence>
<feature type="signal peptide" evidence="7">
    <location>
        <begin position="1"/>
        <end position="28"/>
    </location>
</feature>
<keyword evidence="4" id="KW-0472">Membrane</keyword>
<sequence length="267" mass="28514">MTRCTPTRRALIGLAAALLAIAASPAFADKPLRIGATAGPVGRTLAFAADLARKQGQTVEIVEFTDWVTPNEAVADRDIDANLFQHVPYLQAAIKARGYRLVPVAGAIVLPVGLFSKTLKSLDQVPAGASVAIANDPVNAARGLRLLQAAGLLTLKPGIGDEASIADIVENPKRLRILELDAAQLPRALDDVALAQVSFTYLIASGGDPKSSLITDGAGDRRYTLSFVARPDNRDDPRLAAFIRTYRSPEVKAFIEQSYQGYLEPAW</sequence>
<dbReference type="AlphaFoldDB" id="A0A6N6MKI8"/>
<evidence type="ECO:0000256" key="7">
    <source>
        <dbReference type="SAM" id="SignalP"/>
    </source>
</evidence>
<evidence type="ECO:0000256" key="2">
    <source>
        <dbReference type="ARBA" id="ARBA00008973"/>
    </source>
</evidence>
<reference evidence="8 9" key="1">
    <citation type="submission" date="2019-09" db="EMBL/GenBank/DDBJ databases">
        <title>YIM 132548 draft genome.</title>
        <authorList>
            <person name="Jiang L."/>
        </authorList>
    </citation>
    <scope>NUCLEOTIDE SEQUENCE [LARGE SCALE GENOMIC DNA]</scope>
    <source>
        <strain evidence="8 9">YIM 132548</strain>
    </source>
</reference>
<organism evidence="8 9">
    <name type="scientific">Methylobacterium planeticum</name>
    <dbReference type="NCBI Taxonomy" id="2615211"/>
    <lineage>
        <taxon>Bacteria</taxon>
        <taxon>Pseudomonadati</taxon>
        <taxon>Pseudomonadota</taxon>
        <taxon>Alphaproteobacteria</taxon>
        <taxon>Hyphomicrobiales</taxon>
        <taxon>Methylobacteriaceae</taxon>
        <taxon>Methylobacterium</taxon>
    </lineage>
</organism>
<dbReference type="GO" id="GO:0016020">
    <property type="term" value="C:membrane"/>
    <property type="evidence" value="ECO:0007669"/>
    <property type="project" value="UniProtKB-SubCell"/>
</dbReference>
<comment type="subcellular location">
    <subcellularLocation>
        <location evidence="1">Membrane</location>
        <topology evidence="1">Lipid-anchor</topology>
    </subcellularLocation>
</comment>
<name>A0A6N6MKI8_9HYPH</name>
<proteinExistence type="inferred from homology"/>
<keyword evidence="6" id="KW-0449">Lipoprotein</keyword>
<evidence type="ECO:0000256" key="3">
    <source>
        <dbReference type="ARBA" id="ARBA00022729"/>
    </source>
</evidence>
<protein>
    <submittedName>
        <fullName evidence="8">MetQ/NlpA family ABC transporter substrate-binding protein</fullName>
    </submittedName>
</protein>
<evidence type="ECO:0000256" key="4">
    <source>
        <dbReference type="ARBA" id="ARBA00023136"/>
    </source>
</evidence>
<dbReference type="RefSeq" id="WP_150965097.1">
    <property type="nucleotide sequence ID" value="NZ_VZZJ01000017.1"/>
</dbReference>
<dbReference type="PANTHER" id="PTHR30429">
    <property type="entry name" value="D-METHIONINE-BINDING LIPOPROTEIN METQ"/>
    <property type="match status" value="1"/>
</dbReference>